<keyword evidence="4" id="KW-0862">Zinc</keyword>
<evidence type="ECO:0000256" key="3">
    <source>
        <dbReference type="ARBA" id="ARBA00022801"/>
    </source>
</evidence>
<dbReference type="PANTHER" id="PTHR30471:SF3">
    <property type="entry name" value="UPF0758 PROTEIN YEES-RELATED"/>
    <property type="match status" value="1"/>
</dbReference>
<evidence type="ECO:0000256" key="5">
    <source>
        <dbReference type="ARBA" id="ARBA00023049"/>
    </source>
</evidence>
<keyword evidence="1" id="KW-0645">Protease</keyword>
<dbReference type="GO" id="GO:0006508">
    <property type="term" value="P:proteolysis"/>
    <property type="evidence" value="ECO:0007669"/>
    <property type="project" value="UniProtKB-KW"/>
</dbReference>
<dbReference type="GO" id="GO:0046872">
    <property type="term" value="F:metal ion binding"/>
    <property type="evidence" value="ECO:0007669"/>
    <property type="project" value="UniProtKB-KW"/>
</dbReference>
<dbReference type="PROSITE" id="PS50249">
    <property type="entry name" value="MPN"/>
    <property type="match status" value="1"/>
</dbReference>
<evidence type="ECO:0000256" key="2">
    <source>
        <dbReference type="ARBA" id="ARBA00022723"/>
    </source>
</evidence>
<dbReference type="AlphaFoldDB" id="A0A645FP94"/>
<keyword evidence="5" id="KW-0482">Metalloprotease</keyword>
<evidence type="ECO:0000256" key="4">
    <source>
        <dbReference type="ARBA" id="ARBA00022833"/>
    </source>
</evidence>
<feature type="domain" description="MPN" evidence="6">
    <location>
        <begin position="26"/>
        <end position="152"/>
    </location>
</feature>
<gene>
    <name evidence="7" type="ORF">SDC9_161380</name>
</gene>
<comment type="caution">
    <text evidence="7">The sequence shown here is derived from an EMBL/GenBank/DDBJ whole genome shotgun (WGS) entry which is preliminary data.</text>
</comment>
<dbReference type="InterPro" id="IPR025657">
    <property type="entry name" value="RadC_JAB"/>
</dbReference>
<evidence type="ECO:0000259" key="6">
    <source>
        <dbReference type="PROSITE" id="PS50249"/>
    </source>
</evidence>
<reference evidence="7" key="1">
    <citation type="submission" date="2019-08" db="EMBL/GenBank/DDBJ databases">
        <authorList>
            <person name="Kucharzyk K."/>
            <person name="Murdoch R.W."/>
            <person name="Higgins S."/>
            <person name="Loffler F."/>
        </authorList>
    </citation>
    <scope>NUCLEOTIDE SEQUENCE</scope>
</reference>
<dbReference type="PANTHER" id="PTHR30471">
    <property type="entry name" value="DNA REPAIR PROTEIN RADC"/>
    <property type="match status" value="1"/>
</dbReference>
<keyword evidence="2" id="KW-0479">Metal-binding</keyword>
<dbReference type="GO" id="GO:0008237">
    <property type="term" value="F:metallopeptidase activity"/>
    <property type="evidence" value="ECO:0007669"/>
    <property type="project" value="UniProtKB-KW"/>
</dbReference>
<evidence type="ECO:0000313" key="7">
    <source>
        <dbReference type="EMBL" id="MPN14054.1"/>
    </source>
</evidence>
<organism evidence="7">
    <name type="scientific">bioreactor metagenome</name>
    <dbReference type="NCBI Taxonomy" id="1076179"/>
    <lineage>
        <taxon>unclassified sequences</taxon>
        <taxon>metagenomes</taxon>
        <taxon>ecological metagenomes</taxon>
    </lineage>
</organism>
<dbReference type="Pfam" id="PF04002">
    <property type="entry name" value="RadC"/>
    <property type="match status" value="1"/>
</dbReference>
<dbReference type="InterPro" id="IPR020891">
    <property type="entry name" value="UPF0758_CS"/>
</dbReference>
<accession>A0A645FP94</accession>
<dbReference type="CDD" id="cd08071">
    <property type="entry name" value="MPN_DUF2466"/>
    <property type="match status" value="1"/>
</dbReference>
<dbReference type="Gene3D" id="3.40.140.10">
    <property type="entry name" value="Cytidine Deaminase, domain 2"/>
    <property type="match status" value="1"/>
</dbReference>
<name>A0A645FP94_9ZZZZ</name>
<proteinExistence type="predicted"/>
<evidence type="ECO:0000256" key="1">
    <source>
        <dbReference type="ARBA" id="ARBA00022670"/>
    </source>
</evidence>
<dbReference type="InterPro" id="IPR001405">
    <property type="entry name" value="UPF0758"/>
</dbReference>
<dbReference type="PROSITE" id="PS01302">
    <property type="entry name" value="UPF0758"/>
    <property type="match status" value="1"/>
</dbReference>
<dbReference type="EMBL" id="VSSQ01060647">
    <property type="protein sequence ID" value="MPN14054.1"/>
    <property type="molecule type" value="Genomic_DNA"/>
</dbReference>
<protein>
    <recommendedName>
        <fullName evidence="6">MPN domain-containing protein</fullName>
    </recommendedName>
</protein>
<sequence length="152" mass="17159">MTPNYTQVCEVKLTYTNKVKSSERYAIKESSDVYRFLVEYVYSPETLLLRESFKLLLLSSANKVLGYCSMFEGGTVSTIADIKMIMQAALLSNASAIIISHNHPSGQLEPSREDINLTEKIKQACDVIAIRFLDHIIVTDEGYYSFTDEGRI</sequence>
<dbReference type="InterPro" id="IPR037518">
    <property type="entry name" value="MPN"/>
</dbReference>
<keyword evidence="3" id="KW-0378">Hydrolase</keyword>